<evidence type="ECO:0000313" key="2">
    <source>
        <dbReference type="EMBL" id="GCB80389.1"/>
    </source>
</evidence>
<accession>A0A401Q4U1</accession>
<dbReference type="Proteomes" id="UP000288216">
    <property type="component" value="Unassembled WGS sequence"/>
</dbReference>
<keyword evidence="3" id="KW-1185">Reference proteome</keyword>
<feature type="compositionally biased region" description="Basic and acidic residues" evidence="1">
    <location>
        <begin position="20"/>
        <end position="30"/>
    </location>
</feature>
<organism evidence="2 3">
    <name type="scientific">Scyliorhinus torazame</name>
    <name type="common">Cloudy catshark</name>
    <name type="synonym">Catulus torazame</name>
    <dbReference type="NCBI Taxonomy" id="75743"/>
    <lineage>
        <taxon>Eukaryota</taxon>
        <taxon>Metazoa</taxon>
        <taxon>Chordata</taxon>
        <taxon>Craniata</taxon>
        <taxon>Vertebrata</taxon>
        <taxon>Chondrichthyes</taxon>
        <taxon>Elasmobranchii</taxon>
        <taxon>Galeomorphii</taxon>
        <taxon>Galeoidea</taxon>
        <taxon>Carcharhiniformes</taxon>
        <taxon>Scyliorhinidae</taxon>
        <taxon>Scyliorhinus</taxon>
    </lineage>
</organism>
<feature type="region of interest" description="Disordered" evidence="1">
    <location>
        <begin position="20"/>
        <end position="42"/>
    </location>
</feature>
<reference evidence="2 3" key="1">
    <citation type="journal article" date="2018" name="Nat. Ecol. Evol.">
        <title>Shark genomes provide insights into elasmobranch evolution and the origin of vertebrates.</title>
        <authorList>
            <person name="Hara Y"/>
            <person name="Yamaguchi K"/>
            <person name="Onimaru K"/>
            <person name="Kadota M"/>
            <person name="Koyanagi M"/>
            <person name="Keeley SD"/>
            <person name="Tatsumi K"/>
            <person name="Tanaka K"/>
            <person name="Motone F"/>
            <person name="Kageyama Y"/>
            <person name="Nozu R"/>
            <person name="Adachi N"/>
            <person name="Nishimura O"/>
            <person name="Nakagawa R"/>
            <person name="Tanegashima C"/>
            <person name="Kiyatake I"/>
            <person name="Matsumoto R"/>
            <person name="Murakumo K"/>
            <person name="Nishida K"/>
            <person name="Terakita A"/>
            <person name="Kuratani S"/>
            <person name="Sato K"/>
            <person name="Hyodo S Kuraku.S."/>
        </authorList>
    </citation>
    <scope>NUCLEOTIDE SEQUENCE [LARGE SCALE GENOMIC DNA]</scope>
</reference>
<comment type="caution">
    <text evidence="2">The sequence shown here is derived from an EMBL/GenBank/DDBJ whole genome shotgun (WGS) entry which is preliminary data.</text>
</comment>
<dbReference type="AlphaFoldDB" id="A0A401Q4U1"/>
<sequence length="66" mass="7760">MPLGHHLKFLPGQHVSHLDLPDCPAEDHQPHRPGPQLSDQPSTPYWIKQWDLSCEAFYWSELRECR</sequence>
<evidence type="ECO:0000313" key="3">
    <source>
        <dbReference type="Proteomes" id="UP000288216"/>
    </source>
</evidence>
<gene>
    <name evidence="2" type="ORF">scyTo_0016186</name>
</gene>
<dbReference type="EMBL" id="BFAA01009629">
    <property type="protein sequence ID" value="GCB80389.1"/>
    <property type="molecule type" value="Genomic_DNA"/>
</dbReference>
<protein>
    <submittedName>
        <fullName evidence="2">Uncharacterized protein</fullName>
    </submittedName>
</protein>
<evidence type="ECO:0000256" key="1">
    <source>
        <dbReference type="SAM" id="MobiDB-lite"/>
    </source>
</evidence>
<proteinExistence type="predicted"/>
<name>A0A401Q4U1_SCYTO</name>